<feature type="transmembrane region" description="Helical" evidence="5">
    <location>
        <begin position="42"/>
        <end position="65"/>
    </location>
</feature>
<feature type="transmembrane region" description="Helical" evidence="5">
    <location>
        <begin position="146"/>
        <end position="163"/>
    </location>
</feature>
<dbReference type="Pfam" id="PF01943">
    <property type="entry name" value="Polysacc_synt"/>
    <property type="match status" value="1"/>
</dbReference>
<feature type="transmembrane region" description="Helical" evidence="5">
    <location>
        <begin position="169"/>
        <end position="188"/>
    </location>
</feature>
<feature type="transmembrane region" description="Helical" evidence="5">
    <location>
        <begin position="116"/>
        <end position="134"/>
    </location>
</feature>
<name>A0A0G0I5B5_9BACT</name>
<accession>A0A0G0I5B5</accession>
<feature type="transmembrane region" description="Helical" evidence="5">
    <location>
        <begin position="335"/>
        <end position="357"/>
    </location>
</feature>
<evidence type="ECO:0000256" key="2">
    <source>
        <dbReference type="ARBA" id="ARBA00022692"/>
    </source>
</evidence>
<evidence type="ECO:0000256" key="4">
    <source>
        <dbReference type="ARBA" id="ARBA00023136"/>
    </source>
</evidence>
<keyword evidence="4 5" id="KW-0472">Membrane</keyword>
<feature type="transmembrane region" description="Helical" evidence="5">
    <location>
        <begin position="85"/>
        <end position="104"/>
    </location>
</feature>
<feature type="transmembrane region" description="Helical" evidence="5">
    <location>
        <begin position="388"/>
        <end position="406"/>
    </location>
</feature>
<dbReference type="Proteomes" id="UP000034231">
    <property type="component" value="Unassembled WGS sequence"/>
</dbReference>
<evidence type="ECO:0000313" key="7">
    <source>
        <dbReference type="Proteomes" id="UP000034231"/>
    </source>
</evidence>
<dbReference type="InterPro" id="IPR002797">
    <property type="entry name" value="Polysacc_synth"/>
</dbReference>
<evidence type="ECO:0000256" key="5">
    <source>
        <dbReference type="SAM" id="Phobius"/>
    </source>
</evidence>
<dbReference type="InterPro" id="IPR052556">
    <property type="entry name" value="PolySynth_Transporter"/>
</dbReference>
<feature type="transmembrane region" description="Helical" evidence="5">
    <location>
        <begin position="245"/>
        <end position="271"/>
    </location>
</feature>
<evidence type="ECO:0000256" key="1">
    <source>
        <dbReference type="ARBA" id="ARBA00004141"/>
    </source>
</evidence>
<keyword evidence="3 5" id="KW-1133">Transmembrane helix</keyword>
<dbReference type="EMBL" id="LBTX01000004">
    <property type="protein sequence ID" value="KKQ50533.1"/>
    <property type="molecule type" value="Genomic_DNA"/>
</dbReference>
<dbReference type="GO" id="GO:0016020">
    <property type="term" value="C:membrane"/>
    <property type="evidence" value="ECO:0007669"/>
    <property type="project" value="UniProtKB-SubCell"/>
</dbReference>
<reference evidence="6 7" key="1">
    <citation type="journal article" date="2015" name="Nature">
        <title>rRNA introns, odd ribosomes, and small enigmatic genomes across a large radiation of phyla.</title>
        <authorList>
            <person name="Brown C.T."/>
            <person name="Hug L.A."/>
            <person name="Thomas B.C."/>
            <person name="Sharon I."/>
            <person name="Castelle C.J."/>
            <person name="Singh A."/>
            <person name="Wilkins M.J."/>
            <person name="Williams K.H."/>
            <person name="Banfield J.F."/>
        </authorList>
    </citation>
    <scope>NUCLEOTIDE SEQUENCE [LARGE SCALE GENOMIC DNA]</scope>
</reference>
<dbReference type="AlphaFoldDB" id="A0A0G0I5B5"/>
<feature type="transmembrane region" description="Helical" evidence="5">
    <location>
        <begin position="12"/>
        <end position="30"/>
    </location>
</feature>
<gene>
    <name evidence="6" type="ORF">US68_C0004G0015</name>
</gene>
<feature type="transmembrane region" description="Helical" evidence="5">
    <location>
        <begin position="292"/>
        <end position="315"/>
    </location>
</feature>
<dbReference type="PANTHER" id="PTHR43424:SF1">
    <property type="entry name" value="LOCUS PUTATIVE PROTEIN 1-RELATED"/>
    <property type="match status" value="1"/>
</dbReference>
<protein>
    <submittedName>
        <fullName evidence="6">Polysaccharide biosynthesis protein</fullName>
    </submittedName>
</protein>
<keyword evidence="2 5" id="KW-0812">Transmembrane</keyword>
<feature type="transmembrane region" description="Helical" evidence="5">
    <location>
        <begin position="208"/>
        <end position="225"/>
    </location>
</feature>
<evidence type="ECO:0000256" key="3">
    <source>
        <dbReference type="ARBA" id="ARBA00022989"/>
    </source>
</evidence>
<feature type="transmembrane region" description="Helical" evidence="5">
    <location>
        <begin position="364"/>
        <end position="382"/>
    </location>
</feature>
<comment type="caution">
    <text evidence="6">The sequence shown here is derived from an EMBL/GenBank/DDBJ whole genome shotgun (WGS) entry which is preliminary data.</text>
</comment>
<comment type="subcellular location">
    <subcellularLocation>
        <location evidence="1">Membrane</location>
        <topology evidence="1">Multi-pass membrane protein</topology>
    </subcellularLocation>
</comment>
<proteinExistence type="predicted"/>
<evidence type="ECO:0000313" key="6">
    <source>
        <dbReference type="EMBL" id="KKQ50533.1"/>
    </source>
</evidence>
<sequence length="414" mass="45996">MLKRLAVNTGVQILGKVLSVIVSLITTGILTRKLGVAVYGQYILIVSMSIFFDALADFGTSIIGVREASKVESEGERVKIWSNVAILRLVLAVFSLVLGLGLIFSWPDLREVRMEAVLAWVMLVFTSLAGSLGVVWQTRIRMEAKVLVEVMFPTIFLLCLWWFSGEINLVWVFGTYLIARIITLAWGWWIGRGTINFKLLDTKMVKKLLVMSWPMGVYLLIFSAYDRAIDAMMIRRFLGAGEVAWYGLAYKIYGVLIQPAYFLVSGIFPILSRNLKPSSPFPAEGRQKNTNIIFWASAAILLVSGITLMLGVWMFAPIMVHALAGSQFEASVGVLRILMLALVFSYLGHLVGFTLISREGQKEMLGMGVIILVFNFVGNMVAIPRFGIMGAAGVTVLTEVLSLMLMSSRLRKRN</sequence>
<organism evidence="6 7">
    <name type="scientific">Candidatus Shapirobacteria bacterium GW2011_GWE1_38_10</name>
    <dbReference type="NCBI Taxonomy" id="1618488"/>
    <lineage>
        <taxon>Bacteria</taxon>
        <taxon>Candidatus Shapironibacteriota</taxon>
    </lineage>
</organism>
<dbReference type="PANTHER" id="PTHR43424">
    <property type="entry name" value="LOCUS PUTATIVE PROTEIN 1-RELATED"/>
    <property type="match status" value="1"/>
</dbReference>